<accession>A0AAW1TLV3</accession>
<evidence type="ECO:0000313" key="1">
    <source>
        <dbReference type="EMBL" id="KAK9869212.1"/>
    </source>
</evidence>
<reference evidence="1 2" key="1">
    <citation type="submission" date="2023-03" db="EMBL/GenBank/DDBJ databases">
        <title>Genome insight into feeding habits of ladybird beetles.</title>
        <authorList>
            <person name="Li H.-S."/>
            <person name="Huang Y.-H."/>
            <person name="Pang H."/>
        </authorList>
    </citation>
    <scope>NUCLEOTIDE SEQUENCE [LARGE SCALE GENOMIC DNA]</scope>
    <source>
        <strain evidence="1">SYSU_2023b</strain>
        <tissue evidence="1">Whole body</tissue>
    </source>
</reference>
<name>A0AAW1TLV3_9CUCU</name>
<protein>
    <submittedName>
        <fullName evidence="1">Uncharacterized protein</fullName>
    </submittedName>
</protein>
<evidence type="ECO:0000313" key="2">
    <source>
        <dbReference type="Proteomes" id="UP001431783"/>
    </source>
</evidence>
<proteinExistence type="predicted"/>
<gene>
    <name evidence="1" type="ORF">WA026_002964</name>
</gene>
<dbReference type="AlphaFoldDB" id="A0AAW1TLV3"/>
<organism evidence="1 2">
    <name type="scientific">Henosepilachna vigintioctopunctata</name>
    <dbReference type="NCBI Taxonomy" id="420089"/>
    <lineage>
        <taxon>Eukaryota</taxon>
        <taxon>Metazoa</taxon>
        <taxon>Ecdysozoa</taxon>
        <taxon>Arthropoda</taxon>
        <taxon>Hexapoda</taxon>
        <taxon>Insecta</taxon>
        <taxon>Pterygota</taxon>
        <taxon>Neoptera</taxon>
        <taxon>Endopterygota</taxon>
        <taxon>Coleoptera</taxon>
        <taxon>Polyphaga</taxon>
        <taxon>Cucujiformia</taxon>
        <taxon>Coccinelloidea</taxon>
        <taxon>Coccinellidae</taxon>
        <taxon>Epilachninae</taxon>
        <taxon>Epilachnini</taxon>
        <taxon>Henosepilachna</taxon>
    </lineage>
</organism>
<comment type="caution">
    <text evidence="1">The sequence shown here is derived from an EMBL/GenBank/DDBJ whole genome shotgun (WGS) entry which is preliminary data.</text>
</comment>
<sequence length="130" mass="14561">MAPGEGDESDRDTIGSASGDNSAMKIFKCFAKTCKNYVCRNCSSVFLESCARRMKSVTILNEAIVTCCEVKSSFKTVINENSSTLSVKNSYLNKLLKEVEEKNMILIENNILLKEKLKSFEENAHKKLFS</sequence>
<dbReference type="Proteomes" id="UP001431783">
    <property type="component" value="Unassembled WGS sequence"/>
</dbReference>
<dbReference type="EMBL" id="JARQZJ010000001">
    <property type="protein sequence ID" value="KAK9869212.1"/>
    <property type="molecule type" value="Genomic_DNA"/>
</dbReference>
<keyword evidence="2" id="KW-1185">Reference proteome</keyword>